<dbReference type="EMBL" id="CP031598">
    <property type="protein sequence ID" value="QEW28564.1"/>
    <property type="molecule type" value="Genomic_DNA"/>
</dbReference>
<evidence type="ECO:0000256" key="1">
    <source>
        <dbReference type="ARBA" id="ARBA00022553"/>
    </source>
</evidence>
<protein>
    <submittedName>
        <fullName evidence="4">Chemotaxis protein CheY</fullName>
    </submittedName>
</protein>
<dbReference type="OrthoDB" id="9793549at2"/>
<evidence type="ECO:0000313" key="5">
    <source>
        <dbReference type="Proteomes" id="UP000325785"/>
    </source>
</evidence>
<dbReference type="PROSITE" id="PS50110">
    <property type="entry name" value="RESPONSE_REGULATORY"/>
    <property type="match status" value="1"/>
</dbReference>
<reference evidence="4 5" key="1">
    <citation type="submission" date="2018-08" db="EMBL/GenBank/DDBJ databases">
        <title>Genetic Globetrotter - A new plasmid hitch-hiking vast phylogenetic and geographic distances.</title>
        <authorList>
            <person name="Vollmers J."/>
            <person name="Petersen J."/>
        </authorList>
    </citation>
    <scope>NUCLEOTIDE SEQUENCE [LARGE SCALE GENOMIC DNA]</scope>
    <source>
        <strain evidence="4 5">DSM 26383</strain>
    </source>
</reference>
<dbReference type="GO" id="GO:0000160">
    <property type="term" value="P:phosphorelay signal transduction system"/>
    <property type="evidence" value="ECO:0007669"/>
    <property type="project" value="InterPro"/>
</dbReference>
<keyword evidence="1 2" id="KW-0597">Phosphoprotein</keyword>
<dbReference type="Gene3D" id="3.40.50.2300">
    <property type="match status" value="1"/>
</dbReference>
<dbReference type="CDD" id="cd00156">
    <property type="entry name" value="REC"/>
    <property type="match status" value="1"/>
</dbReference>
<dbReference type="PANTHER" id="PTHR44591">
    <property type="entry name" value="STRESS RESPONSE REGULATOR PROTEIN 1"/>
    <property type="match status" value="1"/>
</dbReference>
<dbReference type="PANTHER" id="PTHR44591:SF3">
    <property type="entry name" value="RESPONSE REGULATORY DOMAIN-CONTAINING PROTEIN"/>
    <property type="match status" value="1"/>
</dbReference>
<dbReference type="AlphaFoldDB" id="A0A5P3AIK3"/>
<evidence type="ECO:0000256" key="2">
    <source>
        <dbReference type="PROSITE-ProRule" id="PRU00169"/>
    </source>
</evidence>
<dbReference type="Proteomes" id="UP000325785">
    <property type="component" value="Chromosome"/>
</dbReference>
<dbReference type="SMART" id="SM00448">
    <property type="entry name" value="REC"/>
    <property type="match status" value="1"/>
</dbReference>
<dbReference type="InterPro" id="IPR001789">
    <property type="entry name" value="Sig_transdc_resp-reg_receiver"/>
</dbReference>
<feature type="domain" description="Response regulatory" evidence="3">
    <location>
        <begin position="16"/>
        <end position="134"/>
    </location>
</feature>
<feature type="modified residue" description="4-aspartylphosphate" evidence="2">
    <location>
        <position position="66"/>
    </location>
</feature>
<name>A0A5P3AIK3_9RHOB</name>
<dbReference type="SUPFAM" id="SSF52172">
    <property type="entry name" value="CheY-like"/>
    <property type="match status" value="1"/>
</dbReference>
<accession>A0A5P3AIK3</accession>
<dbReference type="InterPro" id="IPR050595">
    <property type="entry name" value="Bact_response_regulator"/>
</dbReference>
<dbReference type="KEGG" id="rid:RIdsm_04395"/>
<evidence type="ECO:0000313" key="4">
    <source>
        <dbReference type="EMBL" id="QEW28564.1"/>
    </source>
</evidence>
<sequence>MNVMSTPARSGEGAAKVLLADDDEIARSIISDVLSAVGQVEFTMVADGHQALVMALSQRFDLLIFDRNMEPIKGDRIIRCLRTGASPNRESPMILTTAELDHVREGSLQLAEASLYMPKPIDASGLIKWVSRRLALQ</sequence>
<dbReference type="Pfam" id="PF00072">
    <property type="entry name" value="Response_reg"/>
    <property type="match status" value="1"/>
</dbReference>
<evidence type="ECO:0000259" key="3">
    <source>
        <dbReference type="PROSITE" id="PS50110"/>
    </source>
</evidence>
<organism evidence="4 5">
    <name type="scientific">Roseovarius indicus</name>
    <dbReference type="NCBI Taxonomy" id="540747"/>
    <lineage>
        <taxon>Bacteria</taxon>
        <taxon>Pseudomonadati</taxon>
        <taxon>Pseudomonadota</taxon>
        <taxon>Alphaproteobacteria</taxon>
        <taxon>Rhodobacterales</taxon>
        <taxon>Roseobacteraceae</taxon>
        <taxon>Roseovarius</taxon>
    </lineage>
</organism>
<dbReference type="RefSeq" id="WP_082647516.1">
    <property type="nucleotide sequence ID" value="NZ_FOMY01000015.1"/>
</dbReference>
<gene>
    <name evidence="4" type="primary">cheY_3</name>
    <name evidence="4" type="ORF">RIdsm_04395</name>
</gene>
<proteinExistence type="predicted"/>
<dbReference type="InterPro" id="IPR011006">
    <property type="entry name" value="CheY-like_superfamily"/>
</dbReference>